<dbReference type="AlphaFoldDB" id="A0A8F5BVV5"/>
<dbReference type="Proteomes" id="UP000693941">
    <property type="component" value="Chromosome"/>
</dbReference>
<proteinExistence type="predicted"/>
<organism evidence="1 2">
    <name type="scientific">Saccharolobus shibatae</name>
    <dbReference type="NCBI Taxonomy" id="2286"/>
    <lineage>
        <taxon>Archaea</taxon>
        <taxon>Thermoproteota</taxon>
        <taxon>Thermoprotei</taxon>
        <taxon>Sulfolobales</taxon>
        <taxon>Sulfolobaceae</taxon>
        <taxon>Saccharolobus</taxon>
    </lineage>
</organism>
<name>A0A8F5BVV5_9CREN</name>
<sequence length="50" mass="6262">MQLFKERERKVAVTEEHLRKFEMISIYWKIVVLNNSYEYLSQHLDQFQDK</sequence>
<reference evidence="1" key="1">
    <citation type="journal article" date="2021" name="Environ. Microbiol.">
        <title>New insights into the diversity and evolution of the archaeal mobilome from three complete genomes of Saccharolobus shibatae.</title>
        <authorList>
            <person name="Medvedeva S."/>
            <person name="Brandt D."/>
            <person name="Cvirkaite-Krupovic V."/>
            <person name="Liu Y."/>
            <person name="Severinov K."/>
            <person name="Ishino S."/>
            <person name="Ishino Y."/>
            <person name="Prangishvili D."/>
            <person name="Kalinowski J."/>
            <person name="Krupovic M."/>
        </authorList>
    </citation>
    <scope>NUCLEOTIDE SEQUENCE</scope>
    <source>
        <strain evidence="1">BEU9</strain>
    </source>
</reference>
<protein>
    <submittedName>
        <fullName evidence="1">Uncharacterized protein</fullName>
    </submittedName>
</protein>
<evidence type="ECO:0000313" key="1">
    <source>
        <dbReference type="EMBL" id="QXJ32375.1"/>
    </source>
</evidence>
<accession>A0A8F5BVV5</accession>
<gene>
    <name evidence="1" type="ORF">J5U21_02026</name>
</gene>
<evidence type="ECO:0000313" key="2">
    <source>
        <dbReference type="Proteomes" id="UP000693941"/>
    </source>
</evidence>
<dbReference type="EMBL" id="CP077715">
    <property type="protein sequence ID" value="QXJ32375.1"/>
    <property type="molecule type" value="Genomic_DNA"/>
</dbReference>